<keyword evidence="6" id="KW-0349">Heme</keyword>
<feature type="domain" description="CFEM" evidence="17">
    <location>
        <begin position="1"/>
        <end position="105"/>
    </location>
</feature>
<dbReference type="GO" id="GO:0046872">
    <property type="term" value="F:metal ion binding"/>
    <property type="evidence" value="ECO:0007669"/>
    <property type="project" value="UniProtKB-KW"/>
</dbReference>
<keyword evidence="13" id="KW-0325">Glycoprotein</keyword>
<feature type="signal peptide" evidence="16">
    <location>
        <begin position="1"/>
        <end position="18"/>
    </location>
</feature>
<evidence type="ECO:0000313" key="19">
    <source>
        <dbReference type="Proteomes" id="UP000053599"/>
    </source>
</evidence>
<dbReference type="GO" id="GO:0005886">
    <property type="term" value="C:plasma membrane"/>
    <property type="evidence" value="ECO:0007669"/>
    <property type="project" value="UniProtKB-SubCell"/>
</dbReference>
<evidence type="ECO:0000256" key="7">
    <source>
        <dbReference type="ARBA" id="ARBA00022622"/>
    </source>
</evidence>
<organism evidence="18 19">
    <name type="scientific">Exophiala sideris</name>
    <dbReference type="NCBI Taxonomy" id="1016849"/>
    <lineage>
        <taxon>Eukaryota</taxon>
        <taxon>Fungi</taxon>
        <taxon>Dikarya</taxon>
        <taxon>Ascomycota</taxon>
        <taxon>Pezizomycotina</taxon>
        <taxon>Eurotiomycetes</taxon>
        <taxon>Chaetothyriomycetidae</taxon>
        <taxon>Chaetothyriales</taxon>
        <taxon>Herpotrichiellaceae</taxon>
        <taxon>Exophiala</taxon>
    </lineage>
</organism>
<dbReference type="STRING" id="1016849.A0A0D1Y9W5"/>
<dbReference type="PANTHER" id="PTHR37928">
    <property type="entry name" value="CFEM DOMAIN PROTEIN (AFU_ORTHOLOGUE AFUA_6G14090)"/>
    <property type="match status" value="1"/>
</dbReference>
<dbReference type="OrthoDB" id="3065412at2759"/>
<keyword evidence="8" id="KW-0479">Metal-binding</keyword>
<dbReference type="GO" id="GO:0005576">
    <property type="term" value="C:extracellular region"/>
    <property type="evidence" value="ECO:0007669"/>
    <property type="project" value="UniProtKB-SubCell"/>
</dbReference>
<evidence type="ECO:0000313" key="18">
    <source>
        <dbReference type="EMBL" id="KIV77579.1"/>
    </source>
</evidence>
<name>A0A0D1Y9W5_9EURO</name>
<keyword evidence="4" id="KW-1003">Cell membrane</keyword>
<evidence type="ECO:0000256" key="11">
    <source>
        <dbReference type="ARBA" id="ARBA00023136"/>
    </source>
</evidence>
<dbReference type="GO" id="GO:0098552">
    <property type="term" value="C:side of membrane"/>
    <property type="evidence" value="ECO:0007669"/>
    <property type="project" value="UniProtKB-KW"/>
</dbReference>
<dbReference type="PANTHER" id="PTHR37928:SF1">
    <property type="entry name" value="CFEM DOMAIN PROTEIN (AFU_ORTHOLOGUE AFUA_6G14090)"/>
    <property type="match status" value="1"/>
</dbReference>
<reference evidence="18 19" key="1">
    <citation type="submission" date="2015-01" db="EMBL/GenBank/DDBJ databases">
        <title>The Genome Sequence of Exophiala sideris CBS121828.</title>
        <authorList>
            <consortium name="The Broad Institute Genomics Platform"/>
            <person name="Cuomo C."/>
            <person name="de Hoog S."/>
            <person name="Gorbushina A."/>
            <person name="Stielow B."/>
            <person name="Teixiera M."/>
            <person name="Abouelleil A."/>
            <person name="Chapman S.B."/>
            <person name="Priest M."/>
            <person name="Young S.K."/>
            <person name="Wortman J."/>
            <person name="Nusbaum C."/>
            <person name="Birren B."/>
        </authorList>
    </citation>
    <scope>NUCLEOTIDE SEQUENCE [LARGE SCALE GENOMIC DNA]</scope>
    <source>
        <strain evidence="18 19">CBS 121828</strain>
    </source>
</reference>
<feature type="chain" id="PRO_5002236817" description="CFEM domain-containing protein" evidence="16">
    <location>
        <begin position="19"/>
        <end position="197"/>
    </location>
</feature>
<evidence type="ECO:0000256" key="14">
    <source>
        <dbReference type="ARBA" id="ARBA00023288"/>
    </source>
</evidence>
<dbReference type="InterPro" id="IPR051735">
    <property type="entry name" value="CFEM_domain"/>
</dbReference>
<dbReference type="PROSITE" id="PS52012">
    <property type="entry name" value="CFEM"/>
    <property type="match status" value="1"/>
</dbReference>
<dbReference type="InterPro" id="IPR008427">
    <property type="entry name" value="Extracellular_membr_CFEM_dom"/>
</dbReference>
<evidence type="ECO:0000256" key="16">
    <source>
        <dbReference type="SAM" id="SignalP"/>
    </source>
</evidence>
<keyword evidence="9 16" id="KW-0732">Signal</keyword>
<evidence type="ECO:0000256" key="3">
    <source>
        <dbReference type="ARBA" id="ARBA00010031"/>
    </source>
</evidence>
<feature type="disulfide bond" evidence="15">
    <location>
        <begin position="48"/>
        <end position="81"/>
    </location>
</feature>
<sequence>MRFAIVAISTLLAGIVSAQSSPSIPTCADTCISDALPASCNLAPACICSTQSFISGISCCIYKSCDTADQQAALAYAHSICDPVGYSSVLPATAGCSANSTSSATAASSNGTASATGAIASASSSVSSLVSSVSSSASAASASKTGSTTGAAGSATSAASAAGSSASSKAIAADLVGSQSLGIGAIAAAFLGLAALL</sequence>
<evidence type="ECO:0000256" key="8">
    <source>
        <dbReference type="ARBA" id="ARBA00022723"/>
    </source>
</evidence>
<gene>
    <name evidence="18" type="ORF">PV11_09368</name>
</gene>
<dbReference type="EMBL" id="KN846954">
    <property type="protein sequence ID" value="KIV77579.1"/>
    <property type="molecule type" value="Genomic_DNA"/>
</dbReference>
<evidence type="ECO:0000256" key="10">
    <source>
        <dbReference type="ARBA" id="ARBA00023004"/>
    </source>
</evidence>
<evidence type="ECO:0000256" key="9">
    <source>
        <dbReference type="ARBA" id="ARBA00022729"/>
    </source>
</evidence>
<dbReference type="HOGENOM" id="CLU_063084_1_1_1"/>
<evidence type="ECO:0000256" key="2">
    <source>
        <dbReference type="ARBA" id="ARBA00004613"/>
    </source>
</evidence>
<comment type="similarity">
    <text evidence="3">Belongs to the RBT5 family.</text>
</comment>
<evidence type="ECO:0000256" key="12">
    <source>
        <dbReference type="ARBA" id="ARBA00023157"/>
    </source>
</evidence>
<evidence type="ECO:0000259" key="17">
    <source>
        <dbReference type="PROSITE" id="PS52012"/>
    </source>
</evidence>
<keyword evidence="7" id="KW-0336">GPI-anchor</keyword>
<keyword evidence="10" id="KW-0408">Iron</keyword>
<keyword evidence="14" id="KW-0449">Lipoprotein</keyword>
<comment type="caution">
    <text evidence="15">Lacks conserved residue(s) required for the propagation of feature annotation.</text>
</comment>
<dbReference type="AlphaFoldDB" id="A0A0D1Y9W5"/>
<evidence type="ECO:0000256" key="1">
    <source>
        <dbReference type="ARBA" id="ARBA00004609"/>
    </source>
</evidence>
<proteinExistence type="inferred from homology"/>
<evidence type="ECO:0000256" key="5">
    <source>
        <dbReference type="ARBA" id="ARBA00022525"/>
    </source>
</evidence>
<keyword evidence="12 15" id="KW-1015">Disulfide bond</keyword>
<dbReference type="Pfam" id="PF05730">
    <property type="entry name" value="CFEM"/>
    <property type="match status" value="1"/>
</dbReference>
<protein>
    <recommendedName>
        <fullName evidence="17">CFEM domain-containing protein</fullName>
    </recommendedName>
</protein>
<dbReference type="Proteomes" id="UP000053599">
    <property type="component" value="Unassembled WGS sequence"/>
</dbReference>
<keyword evidence="5" id="KW-0964">Secreted</keyword>
<evidence type="ECO:0000256" key="13">
    <source>
        <dbReference type="ARBA" id="ARBA00023180"/>
    </source>
</evidence>
<comment type="subcellular location">
    <subcellularLocation>
        <location evidence="1">Cell membrane</location>
        <topology evidence="1">Lipid-anchor</topology>
        <topology evidence="1">GPI-anchor</topology>
    </subcellularLocation>
    <subcellularLocation>
        <location evidence="2">Secreted</location>
    </subcellularLocation>
</comment>
<evidence type="ECO:0000256" key="6">
    <source>
        <dbReference type="ARBA" id="ARBA00022617"/>
    </source>
</evidence>
<keyword evidence="11" id="KW-0472">Membrane</keyword>
<evidence type="ECO:0000256" key="15">
    <source>
        <dbReference type="PROSITE-ProRule" id="PRU01356"/>
    </source>
</evidence>
<accession>A0A0D1Y9W5</accession>
<evidence type="ECO:0000256" key="4">
    <source>
        <dbReference type="ARBA" id="ARBA00022475"/>
    </source>
</evidence>